<proteinExistence type="predicted"/>
<evidence type="ECO:0000313" key="4">
    <source>
        <dbReference type="Proteomes" id="UP001162156"/>
    </source>
</evidence>
<dbReference type="AlphaFoldDB" id="A0AAV8ZP62"/>
<protein>
    <recommendedName>
        <fullName evidence="2">HTH psq-type domain-containing protein</fullName>
    </recommendedName>
</protein>
<dbReference type="Gene3D" id="1.10.10.60">
    <property type="entry name" value="Homeodomain-like"/>
    <property type="match status" value="1"/>
</dbReference>
<dbReference type="GO" id="GO:0003677">
    <property type="term" value="F:DNA binding"/>
    <property type="evidence" value="ECO:0007669"/>
    <property type="project" value="InterPro"/>
</dbReference>
<dbReference type="EMBL" id="JANEYF010000925">
    <property type="protein sequence ID" value="KAJ8966903.1"/>
    <property type="molecule type" value="Genomic_DNA"/>
</dbReference>
<dbReference type="Pfam" id="PF05225">
    <property type="entry name" value="HTH_psq"/>
    <property type="match status" value="1"/>
</dbReference>
<gene>
    <name evidence="3" type="ORF">NQ314_003237</name>
</gene>
<sequence length="105" mass="12153">MLKMPRKHKRLLGYRSYRNYSKEKLEEALGKVIDGTLSIREASRQFSIPFGTLYNRYKGIHGNNPGHPTIFTHVEEVAILKSAAKCADWGFPLSLMDIRMMAKYY</sequence>
<organism evidence="3 4">
    <name type="scientific">Rhamnusium bicolor</name>
    <dbReference type="NCBI Taxonomy" id="1586634"/>
    <lineage>
        <taxon>Eukaryota</taxon>
        <taxon>Metazoa</taxon>
        <taxon>Ecdysozoa</taxon>
        <taxon>Arthropoda</taxon>
        <taxon>Hexapoda</taxon>
        <taxon>Insecta</taxon>
        <taxon>Pterygota</taxon>
        <taxon>Neoptera</taxon>
        <taxon>Endopterygota</taxon>
        <taxon>Coleoptera</taxon>
        <taxon>Polyphaga</taxon>
        <taxon>Cucujiformia</taxon>
        <taxon>Chrysomeloidea</taxon>
        <taxon>Cerambycidae</taxon>
        <taxon>Lepturinae</taxon>
        <taxon>Rhagiini</taxon>
        <taxon>Rhamnusium</taxon>
    </lineage>
</organism>
<evidence type="ECO:0000259" key="2">
    <source>
        <dbReference type="Pfam" id="PF05225"/>
    </source>
</evidence>
<keyword evidence="4" id="KW-1185">Reference proteome</keyword>
<dbReference type="GO" id="GO:0005634">
    <property type="term" value="C:nucleus"/>
    <property type="evidence" value="ECO:0007669"/>
    <property type="project" value="UniProtKB-SubCell"/>
</dbReference>
<dbReference type="Proteomes" id="UP001162156">
    <property type="component" value="Unassembled WGS sequence"/>
</dbReference>
<name>A0AAV8ZP62_9CUCU</name>
<evidence type="ECO:0000256" key="1">
    <source>
        <dbReference type="ARBA" id="ARBA00004123"/>
    </source>
</evidence>
<comment type="subcellular location">
    <subcellularLocation>
        <location evidence="1">Nucleus</location>
    </subcellularLocation>
</comment>
<accession>A0AAV8ZP62</accession>
<dbReference type="InterPro" id="IPR007889">
    <property type="entry name" value="HTH_Psq"/>
</dbReference>
<dbReference type="SUPFAM" id="SSF46689">
    <property type="entry name" value="Homeodomain-like"/>
    <property type="match status" value="1"/>
</dbReference>
<comment type="caution">
    <text evidence="3">The sequence shown here is derived from an EMBL/GenBank/DDBJ whole genome shotgun (WGS) entry which is preliminary data.</text>
</comment>
<dbReference type="InterPro" id="IPR009057">
    <property type="entry name" value="Homeodomain-like_sf"/>
</dbReference>
<feature type="domain" description="HTH psq-type" evidence="2">
    <location>
        <begin position="22"/>
        <end position="60"/>
    </location>
</feature>
<reference evidence="3" key="1">
    <citation type="journal article" date="2023" name="Insect Mol. Biol.">
        <title>Genome sequencing provides insights into the evolution of gene families encoding plant cell wall-degrading enzymes in longhorned beetles.</title>
        <authorList>
            <person name="Shin N.R."/>
            <person name="Okamura Y."/>
            <person name="Kirsch R."/>
            <person name="Pauchet Y."/>
        </authorList>
    </citation>
    <scope>NUCLEOTIDE SEQUENCE</scope>
    <source>
        <strain evidence="3">RBIC_L_NR</strain>
    </source>
</reference>
<evidence type="ECO:0000313" key="3">
    <source>
        <dbReference type="EMBL" id="KAJ8966903.1"/>
    </source>
</evidence>